<protein>
    <submittedName>
        <fullName evidence="2">Uncharacterized protein</fullName>
    </submittedName>
</protein>
<keyword evidence="1" id="KW-1133">Transmembrane helix</keyword>
<proteinExistence type="predicted"/>
<feature type="transmembrane region" description="Helical" evidence="1">
    <location>
        <begin position="32"/>
        <end position="53"/>
    </location>
</feature>
<evidence type="ECO:0000313" key="2">
    <source>
        <dbReference type="EMBL" id="HFZ08789.1"/>
    </source>
</evidence>
<reference evidence="2" key="1">
    <citation type="journal article" date="2020" name="mSystems">
        <title>Genome- and Community-Level Interaction Insights into Carbon Utilization and Element Cycling Functions of Hydrothermarchaeota in Hydrothermal Sediment.</title>
        <authorList>
            <person name="Zhou Z."/>
            <person name="Liu Y."/>
            <person name="Xu W."/>
            <person name="Pan J."/>
            <person name="Luo Z.H."/>
            <person name="Li M."/>
        </authorList>
    </citation>
    <scope>NUCLEOTIDE SEQUENCE [LARGE SCALE GENOMIC DNA]</scope>
    <source>
        <strain evidence="2">SpSt-757</strain>
    </source>
</reference>
<sequence length="81" mass="9526">MMKKFYFILGFPSLVFSVNLVIYFFKAQTKEIFLPIFAASVVLLNGFLFLYSFKKDRRLAYFFQGSALLVQVLVFIYETIL</sequence>
<dbReference type="EMBL" id="DTGG01000051">
    <property type="protein sequence ID" value="HFZ08789.1"/>
    <property type="molecule type" value="Genomic_DNA"/>
</dbReference>
<feature type="transmembrane region" description="Helical" evidence="1">
    <location>
        <begin position="59"/>
        <end position="77"/>
    </location>
</feature>
<dbReference type="AlphaFoldDB" id="A0A7V3N4B9"/>
<keyword evidence="1" id="KW-0812">Transmembrane</keyword>
<accession>A0A7V3N4B9</accession>
<comment type="caution">
    <text evidence="2">The sequence shown here is derived from an EMBL/GenBank/DDBJ whole genome shotgun (WGS) entry which is preliminary data.</text>
</comment>
<evidence type="ECO:0000256" key="1">
    <source>
        <dbReference type="SAM" id="Phobius"/>
    </source>
</evidence>
<keyword evidence="1" id="KW-0472">Membrane</keyword>
<organism evidence="2">
    <name type="scientific">candidate division CPR3 bacterium</name>
    <dbReference type="NCBI Taxonomy" id="2268181"/>
    <lineage>
        <taxon>Bacteria</taxon>
        <taxon>Bacteria division CPR3</taxon>
    </lineage>
</organism>
<feature type="transmembrane region" description="Helical" evidence="1">
    <location>
        <begin position="6"/>
        <end position="25"/>
    </location>
</feature>
<name>A0A7V3N4B9_UNCC3</name>
<gene>
    <name evidence="2" type="ORF">ENV41_01485</name>
</gene>